<dbReference type="EMBL" id="SRZC01000003">
    <property type="protein sequence ID" value="TGX83589.1"/>
    <property type="molecule type" value="Genomic_DNA"/>
</dbReference>
<dbReference type="Proteomes" id="UP000308886">
    <property type="component" value="Unassembled WGS sequence"/>
</dbReference>
<keyword evidence="2" id="KW-1185">Reference proteome</keyword>
<accession>A0AC61QT20</accession>
<sequence>MQTGRYIAKTQNIQLSIDLQQRFVNVDNSIMSYNKSYFTPKAYITIEMPKSSQLSLGAFMGVFNPDFNLYDTTVKSIDPYQTLTGNPDLPIRDVWSAYYSFYMQRNWGYLQLYGSYEHSSDVIYQTTVYDSQENVFRHSFLSGGKKEDLGINANGQLNIIPKKLKFSMGLTYKHKTEHGVPRNTVDFLWQYYGLTYIAKRFNAQLSYKSESKYISLGKTVTMPALLRFSAGYNYKGLNLNFSTRNPFMRCHTKRVYSVDGFNQTSRSYTPYESYDFFNISVSYRFNYGKKHKFNDVDVDTQKKSAIL</sequence>
<evidence type="ECO:0000313" key="2">
    <source>
        <dbReference type="Proteomes" id="UP000308886"/>
    </source>
</evidence>
<evidence type="ECO:0000313" key="1">
    <source>
        <dbReference type="EMBL" id="TGX83589.1"/>
    </source>
</evidence>
<protein>
    <submittedName>
        <fullName evidence="1">Uncharacterized protein</fullName>
    </submittedName>
</protein>
<name>A0AC61QT20_9BACT</name>
<organism evidence="1 2">
    <name type="scientific">Palleniella muris</name>
    <dbReference type="NCBI Taxonomy" id="3038145"/>
    <lineage>
        <taxon>Bacteria</taxon>
        <taxon>Pseudomonadati</taxon>
        <taxon>Bacteroidota</taxon>
        <taxon>Bacteroidia</taxon>
        <taxon>Bacteroidales</taxon>
        <taxon>Prevotellaceae</taxon>
        <taxon>Palleniella</taxon>
    </lineage>
</organism>
<proteinExistence type="predicted"/>
<gene>
    <name evidence="1" type="ORF">E5358_02780</name>
</gene>
<comment type="caution">
    <text evidence="1">The sequence shown here is derived from an EMBL/GenBank/DDBJ whole genome shotgun (WGS) entry which is preliminary data.</text>
</comment>
<reference evidence="1" key="1">
    <citation type="submission" date="2019-04" db="EMBL/GenBank/DDBJ databases">
        <title>Microbes associate with the intestines of laboratory mice.</title>
        <authorList>
            <person name="Navarre W."/>
            <person name="Wong E."/>
            <person name="Huang K."/>
            <person name="Tropini C."/>
            <person name="Ng K."/>
            <person name="Yu B."/>
        </authorList>
    </citation>
    <scope>NUCLEOTIDE SEQUENCE</scope>
    <source>
        <strain evidence="1">NM73_A23</strain>
    </source>
</reference>